<dbReference type="EMBL" id="JAOTEM010000002">
    <property type="protein sequence ID" value="MCU7617606.1"/>
    <property type="molecule type" value="Genomic_DNA"/>
</dbReference>
<name>A0ABT2W5Y1_9FLAO</name>
<evidence type="ECO:0000313" key="2">
    <source>
        <dbReference type="Proteomes" id="UP001208649"/>
    </source>
</evidence>
<reference evidence="2" key="1">
    <citation type="submission" date="2023-07" db="EMBL/GenBank/DDBJ databases">
        <title>Chryseobacterium sp. strain PBS4-4 Genome sequencing and assembly.</title>
        <authorList>
            <person name="Jung Y."/>
        </authorList>
    </citation>
    <scope>NUCLEOTIDE SEQUENCE [LARGE SCALE GENOMIC DNA]</scope>
    <source>
        <strain evidence="2">PBS4-4</strain>
    </source>
</reference>
<accession>A0ABT2W5Y1</accession>
<dbReference type="RefSeq" id="WP_263003042.1">
    <property type="nucleotide sequence ID" value="NZ_JAOTEM010000002.1"/>
</dbReference>
<sequence>MKKILFFLLFSNVFLQAQKQCGFVNGLQEGNCIFFYDNGQKKWDQNWKKGKLEGNYIAYFENGKEKAKGFYKKDKKVGEWVYYDESGSKTGIEKYKGWKGDVYYDESENTYFKNEKITSQGKFVNGKEEGKWKFFYENGKLKYESNFVNGIREGEQFSYKENGSLEETNLYKNGKLISTK</sequence>
<organism evidence="1 2">
    <name type="scientific">Chryseobacterium edaphi</name>
    <dbReference type="NCBI Taxonomy" id="2976532"/>
    <lineage>
        <taxon>Bacteria</taxon>
        <taxon>Pseudomonadati</taxon>
        <taxon>Bacteroidota</taxon>
        <taxon>Flavobacteriia</taxon>
        <taxon>Flavobacteriales</taxon>
        <taxon>Weeksellaceae</taxon>
        <taxon>Chryseobacterium group</taxon>
        <taxon>Chryseobacterium</taxon>
    </lineage>
</organism>
<dbReference type="Pfam" id="PF07661">
    <property type="entry name" value="MORN_2"/>
    <property type="match status" value="3"/>
</dbReference>
<protein>
    <submittedName>
        <fullName evidence="1">Toxin-antitoxin system YwqK family antitoxin</fullName>
    </submittedName>
</protein>
<proteinExistence type="predicted"/>
<dbReference type="SUPFAM" id="SSF82185">
    <property type="entry name" value="Histone H3 K4-specific methyltransferase SET7/9 N-terminal domain"/>
    <property type="match status" value="2"/>
</dbReference>
<dbReference type="Gene3D" id="2.20.110.10">
    <property type="entry name" value="Histone H3 K4-specific methyltransferase SET7/9 N-terminal domain"/>
    <property type="match status" value="2"/>
</dbReference>
<keyword evidence="2" id="KW-1185">Reference proteome</keyword>
<evidence type="ECO:0000313" key="1">
    <source>
        <dbReference type="EMBL" id="MCU7617606.1"/>
    </source>
</evidence>
<comment type="caution">
    <text evidence="1">The sequence shown here is derived from an EMBL/GenBank/DDBJ whole genome shotgun (WGS) entry which is preliminary data.</text>
</comment>
<dbReference type="InterPro" id="IPR011652">
    <property type="entry name" value="MORN_2"/>
</dbReference>
<dbReference type="Proteomes" id="UP001208649">
    <property type="component" value="Unassembled WGS sequence"/>
</dbReference>
<gene>
    <name evidence="1" type="ORF">NZ698_10395</name>
</gene>